<sequence>MTAVEDAPFTGPSIAVTVDVDNFDRVAVRAGGTPNSLFVALVVGVLAASGRVVDGEDVPVELPVSLRGTDDLRANATAAASAVTPAGRYDDLSELRRACREAYVRRERTTSPMAATVVVAQALPDRLIARIADGVGAPLCLASGLGALPDTVASLGGAAAGPVMMRAATVGASAARIAGLGGGVSGWCTRGPAVVTICLGSLDPVAVPDRSRLAELFGDELAKWDLSASVWLE</sequence>
<name>A0A840EWY8_9ACTN</name>
<reference evidence="1 2" key="1">
    <citation type="submission" date="2020-08" db="EMBL/GenBank/DDBJ databases">
        <title>Sequencing the genomes of 1000 actinobacteria strains.</title>
        <authorList>
            <person name="Klenk H.-P."/>
        </authorList>
    </citation>
    <scope>NUCLEOTIDE SEQUENCE [LARGE SCALE GENOMIC DNA]</scope>
    <source>
        <strain evidence="1 2">DSM 45298</strain>
    </source>
</reference>
<proteinExistence type="predicted"/>
<dbReference type="Proteomes" id="UP000551501">
    <property type="component" value="Unassembled WGS sequence"/>
</dbReference>
<keyword evidence="2" id="KW-1185">Reference proteome</keyword>
<comment type="caution">
    <text evidence="1">The sequence shown here is derived from an EMBL/GenBank/DDBJ whole genome shotgun (WGS) entry which is preliminary data.</text>
</comment>
<evidence type="ECO:0000313" key="2">
    <source>
        <dbReference type="Proteomes" id="UP000551501"/>
    </source>
</evidence>
<protein>
    <submittedName>
        <fullName evidence="1">Uncharacterized protein</fullName>
    </submittedName>
</protein>
<dbReference type="AlphaFoldDB" id="A0A840EWY8"/>
<gene>
    <name evidence="1" type="ORF">BKA16_001400</name>
</gene>
<evidence type="ECO:0000313" key="1">
    <source>
        <dbReference type="EMBL" id="MBB4134848.1"/>
    </source>
</evidence>
<dbReference type="EMBL" id="JACIFP010000001">
    <property type="protein sequence ID" value="MBB4134848.1"/>
    <property type="molecule type" value="Genomic_DNA"/>
</dbReference>
<organism evidence="1 2">
    <name type="scientific">Gordonia humi</name>
    <dbReference type="NCBI Taxonomy" id="686429"/>
    <lineage>
        <taxon>Bacteria</taxon>
        <taxon>Bacillati</taxon>
        <taxon>Actinomycetota</taxon>
        <taxon>Actinomycetes</taxon>
        <taxon>Mycobacteriales</taxon>
        <taxon>Gordoniaceae</taxon>
        <taxon>Gordonia</taxon>
    </lineage>
</organism>
<accession>A0A840EWY8</accession>
<dbReference type="RefSeq" id="WP_183369962.1">
    <property type="nucleotide sequence ID" value="NZ_BAABHL010000037.1"/>
</dbReference>